<dbReference type="AlphaFoldDB" id="A0AA39U0I5"/>
<organism evidence="3 4">
    <name type="scientific">Armillaria novae-zelandiae</name>
    <dbReference type="NCBI Taxonomy" id="153914"/>
    <lineage>
        <taxon>Eukaryota</taxon>
        <taxon>Fungi</taxon>
        <taxon>Dikarya</taxon>
        <taxon>Basidiomycota</taxon>
        <taxon>Agaricomycotina</taxon>
        <taxon>Agaricomycetes</taxon>
        <taxon>Agaricomycetidae</taxon>
        <taxon>Agaricales</taxon>
        <taxon>Marasmiineae</taxon>
        <taxon>Physalacriaceae</taxon>
        <taxon>Armillaria</taxon>
    </lineage>
</organism>
<evidence type="ECO:0000313" key="3">
    <source>
        <dbReference type="EMBL" id="KAK0474972.1"/>
    </source>
</evidence>
<comment type="caution">
    <text evidence="3">The sequence shown here is derived from an EMBL/GenBank/DDBJ whole genome shotgun (WGS) entry which is preliminary data.</text>
</comment>
<protein>
    <submittedName>
        <fullName evidence="3">Uncharacterized protein</fullName>
    </submittedName>
</protein>
<dbReference type="Proteomes" id="UP001175227">
    <property type="component" value="Unassembled WGS sequence"/>
</dbReference>
<gene>
    <name evidence="3" type="ORF">IW261DRAFT_1610493</name>
</gene>
<feature type="transmembrane region" description="Helical" evidence="2">
    <location>
        <begin position="44"/>
        <end position="66"/>
    </location>
</feature>
<keyword evidence="2" id="KW-0812">Transmembrane</keyword>
<evidence type="ECO:0000313" key="4">
    <source>
        <dbReference type="Proteomes" id="UP001175227"/>
    </source>
</evidence>
<reference evidence="3" key="1">
    <citation type="submission" date="2023-06" db="EMBL/GenBank/DDBJ databases">
        <authorList>
            <consortium name="Lawrence Berkeley National Laboratory"/>
            <person name="Ahrendt S."/>
            <person name="Sahu N."/>
            <person name="Indic B."/>
            <person name="Wong-Bajracharya J."/>
            <person name="Merenyi Z."/>
            <person name="Ke H.-M."/>
            <person name="Monk M."/>
            <person name="Kocsube S."/>
            <person name="Drula E."/>
            <person name="Lipzen A."/>
            <person name="Balint B."/>
            <person name="Henrissat B."/>
            <person name="Andreopoulos B."/>
            <person name="Martin F.M."/>
            <person name="Harder C.B."/>
            <person name="Rigling D."/>
            <person name="Ford K.L."/>
            <person name="Foster G.D."/>
            <person name="Pangilinan J."/>
            <person name="Papanicolaou A."/>
            <person name="Barry K."/>
            <person name="LaButti K."/>
            <person name="Viragh M."/>
            <person name="Koriabine M."/>
            <person name="Yan M."/>
            <person name="Riley R."/>
            <person name="Champramary S."/>
            <person name="Plett K.L."/>
            <person name="Tsai I.J."/>
            <person name="Slot J."/>
            <person name="Sipos G."/>
            <person name="Plett J."/>
            <person name="Nagy L.G."/>
            <person name="Grigoriev I.V."/>
        </authorList>
    </citation>
    <scope>NUCLEOTIDE SEQUENCE</scope>
    <source>
        <strain evidence="3">ICMP 16352</strain>
    </source>
</reference>
<dbReference type="EMBL" id="JAUEPR010000025">
    <property type="protein sequence ID" value="KAK0474972.1"/>
    <property type="molecule type" value="Genomic_DNA"/>
</dbReference>
<keyword evidence="2" id="KW-1133">Transmembrane helix</keyword>
<name>A0AA39U0I5_9AGAR</name>
<keyword evidence="4" id="KW-1185">Reference proteome</keyword>
<evidence type="ECO:0000256" key="2">
    <source>
        <dbReference type="SAM" id="Phobius"/>
    </source>
</evidence>
<proteinExistence type="predicted"/>
<feature type="region of interest" description="Disordered" evidence="1">
    <location>
        <begin position="73"/>
        <end position="99"/>
    </location>
</feature>
<sequence>MPIMCELPIPTAVSGTTLSVSESIPTSTTASNAPLEPTSCTGTIVGSILGLLAFECMISVSIYVLIRRRKSKAATPLHPQDSPGPTLTAMPVNSSKEENARMQEEITVLENQIRRMEAGYGSLPPPSYSRSFRA</sequence>
<keyword evidence="2" id="KW-0472">Membrane</keyword>
<evidence type="ECO:0000256" key="1">
    <source>
        <dbReference type="SAM" id="MobiDB-lite"/>
    </source>
</evidence>
<accession>A0AA39U0I5</accession>